<keyword evidence="2" id="KW-1185">Reference proteome</keyword>
<sequence>MSLRDTGVDEIPDEILIEIFRFSLQPTPRFDIYMYPVSTNIRLVCHRWNDILLSCPQLWSQIVADPCTHRHIYPRLAIIEKWLQRSSQTLITITFRYPGHFPGFQDDYETPKENQYFLDFFALLKHHLVRWKSLTLRCNLRLFLSALPPSFHEAPQLVHLDLMSGGGDKDTIELFSTLNTAKSLRSLRLDLTSRPSRTSLNLIPLSPVLHNLTHFDIQARLTLNLMIGIMRNCVSVVHLALRTLSGHRWDRELVSPCPRFQLPHLQTLIVEFEYGILDCRFFSYADLPSLQALCIIGSGKIGNTPPLLSFLEASPASLQFVYIKCNNPSEQIPTLFSIPRLYNLPIFELCSRCISCRSRDIALESSQVVGQGKREVVVVKEQGGLPDSLTGIGWVSDVAYQQWRGALCEWGVDLVIRGDLS</sequence>
<dbReference type="Gene3D" id="1.20.1280.50">
    <property type="match status" value="1"/>
</dbReference>
<dbReference type="SUPFAM" id="SSF52047">
    <property type="entry name" value="RNI-like"/>
    <property type="match status" value="1"/>
</dbReference>
<evidence type="ECO:0000313" key="2">
    <source>
        <dbReference type="Proteomes" id="UP000807342"/>
    </source>
</evidence>
<dbReference type="AlphaFoldDB" id="A0A9P5WXR6"/>
<gene>
    <name evidence="1" type="ORF">P691DRAFT_139404</name>
</gene>
<dbReference type="Gene3D" id="3.80.10.10">
    <property type="entry name" value="Ribonuclease Inhibitor"/>
    <property type="match status" value="1"/>
</dbReference>
<dbReference type="OrthoDB" id="2859827at2759"/>
<dbReference type="EMBL" id="MU152674">
    <property type="protein sequence ID" value="KAF9440280.1"/>
    <property type="molecule type" value="Genomic_DNA"/>
</dbReference>
<evidence type="ECO:0008006" key="3">
    <source>
        <dbReference type="Google" id="ProtNLM"/>
    </source>
</evidence>
<evidence type="ECO:0000313" key="1">
    <source>
        <dbReference type="EMBL" id="KAF9440280.1"/>
    </source>
</evidence>
<name>A0A9P5WXR6_9AGAR</name>
<dbReference type="InterPro" id="IPR032675">
    <property type="entry name" value="LRR_dom_sf"/>
</dbReference>
<protein>
    <recommendedName>
        <fullName evidence="3">F-box domain-containing protein</fullName>
    </recommendedName>
</protein>
<organism evidence="1 2">
    <name type="scientific">Macrolepiota fuliginosa MF-IS2</name>
    <dbReference type="NCBI Taxonomy" id="1400762"/>
    <lineage>
        <taxon>Eukaryota</taxon>
        <taxon>Fungi</taxon>
        <taxon>Dikarya</taxon>
        <taxon>Basidiomycota</taxon>
        <taxon>Agaricomycotina</taxon>
        <taxon>Agaricomycetes</taxon>
        <taxon>Agaricomycetidae</taxon>
        <taxon>Agaricales</taxon>
        <taxon>Agaricineae</taxon>
        <taxon>Agaricaceae</taxon>
        <taxon>Macrolepiota</taxon>
    </lineage>
</organism>
<accession>A0A9P5WXR6</accession>
<proteinExistence type="predicted"/>
<comment type="caution">
    <text evidence="1">The sequence shown here is derived from an EMBL/GenBank/DDBJ whole genome shotgun (WGS) entry which is preliminary data.</text>
</comment>
<reference evidence="1" key="1">
    <citation type="submission" date="2020-11" db="EMBL/GenBank/DDBJ databases">
        <authorList>
            <consortium name="DOE Joint Genome Institute"/>
            <person name="Ahrendt S."/>
            <person name="Riley R."/>
            <person name="Andreopoulos W."/>
            <person name="Labutti K."/>
            <person name="Pangilinan J."/>
            <person name="Ruiz-Duenas F.J."/>
            <person name="Barrasa J.M."/>
            <person name="Sanchez-Garcia M."/>
            <person name="Camarero S."/>
            <person name="Miyauchi S."/>
            <person name="Serrano A."/>
            <person name="Linde D."/>
            <person name="Babiker R."/>
            <person name="Drula E."/>
            <person name="Ayuso-Fernandez I."/>
            <person name="Pacheco R."/>
            <person name="Padilla G."/>
            <person name="Ferreira P."/>
            <person name="Barriuso J."/>
            <person name="Kellner H."/>
            <person name="Castanera R."/>
            <person name="Alfaro M."/>
            <person name="Ramirez L."/>
            <person name="Pisabarro A.G."/>
            <person name="Kuo A."/>
            <person name="Tritt A."/>
            <person name="Lipzen A."/>
            <person name="He G."/>
            <person name="Yan M."/>
            <person name="Ng V."/>
            <person name="Cullen D."/>
            <person name="Martin F."/>
            <person name="Rosso M.-N."/>
            <person name="Henrissat B."/>
            <person name="Hibbett D."/>
            <person name="Martinez A.T."/>
            <person name="Grigoriev I.V."/>
        </authorList>
    </citation>
    <scope>NUCLEOTIDE SEQUENCE</scope>
    <source>
        <strain evidence="1">MF-IS2</strain>
    </source>
</reference>
<dbReference type="Proteomes" id="UP000807342">
    <property type="component" value="Unassembled WGS sequence"/>
</dbReference>